<evidence type="ECO:0000256" key="1">
    <source>
        <dbReference type="SAM" id="MobiDB-lite"/>
    </source>
</evidence>
<dbReference type="AlphaFoldDB" id="A0AAE0LW79"/>
<comment type="caution">
    <text evidence="2">The sequence shown here is derived from an EMBL/GenBank/DDBJ whole genome shotgun (WGS) entry which is preliminary data.</text>
</comment>
<reference evidence="2" key="2">
    <citation type="submission" date="2023-06" db="EMBL/GenBank/DDBJ databases">
        <authorList>
            <consortium name="Lawrence Berkeley National Laboratory"/>
            <person name="Haridas S."/>
            <person name="Hensen N."/>
            <person name="Bonometti L."/>
            <person name="Westerberg I."/>
            <person name="Brannstrom I.O."/>
            <person name="Guillou S."/>
            <person name="Cros-Aarteil S."/>
            <person name="Calhoun S."/>
            <person name="Kuo A."/>
            <person name="Mondo S."/>
            <person name="Pangilinan J."/>
            <person name="Riley R."/>
            <person name="Labutti K."/>
            <person name="Andreopoulos B."/>
            <person name="Lipzen A."/>
            <person name="Chen C."/>
            <person name="Yanf M."/>
            <person name="Daum C."/>
            <person name="Ng V."/>
            <person name="Clum A."/>
            <person name="Steindorff A."/>
            <person name="Ohm R."/>
            <person name="Martin F."/>
            <person name="Silar P."/>
            <person name="Natvig D."/>
            <person name="Lalanne C."/>
            <person name="Gautier V."/>
            <person name="Ament-Velasquez S.L."/>
            <person name="Kruys A."/>
            <person name="Hutchinson M.I."/>
            <person name="Powell A.J."/>
            <person name="Barry K."/>
            <person name="Miller A.N."/>
            <person name="Grigoriev I.V."/>
            <person name="Debuchy R."/>
            <person name="Gladieux P."/>
            <person name="Thoren M.H."/>
            <person name="Johannesson H."/>
        </authorList>
    </citation>
    <scope>NUCLEOTIDE SEQUENCE</scope>
    <source>
        <strain evidence="2">CBS 168.71</strain>
    </source>
</reference>
<dbReference type="RefSeq" id="XP_062663366.1">
    <property type="nucleotide sequence ID" value="XM_062802007.1"/>
</dbReference>
<accession>A0AAE0LW79</accession>
<proteinExistence type="predicted"/>
<organism evidence="2 3">
    <name type="scientific">Chaetomium fimeti</name>
    <dbReference type="NCBI Taxonomy" id="1854472"/>
    <lineage>
        <taxon>Eukaryota</taxon>
        <taxon>Fungi</taxon>
        <taxon>Dikarya</taxon>
        <taxon>Ascomycota</taxon>
        <taxon>Pezizomycotina</taxon>
        <taxon>Sordariomycetes</taxon>
        <taxon>Sordariomycetidae</taxon>
        <taxon>Sordariales</taxon>
        <taxon>Chaetomiaceae</taxon>
        <taxon>Chaetomium</taxon>
    </lineage>
</organism>
<dbReference type="EMBL" id="JAUEPN010000001">
    <property type="protein sequence ID" value="KAK3299852.1"/>
    <property type="molecule type" value="Genomic_DNA"/>
</dbReference>
<feature type="compositionally biased region" description="Basic and acidic residues" evidence="1">
    <location>
        <begin position="183"/>
        <end position="197"/>
    </location>
</feature>
<gene>
    <name evidence="2" type="ORF">B0H64DRAFT_369176</name>
</gene>
<feature type="region of interest" description="Disordered" evidence="1">
    <location>
        <begin position="143"/>
        <end position="207"/>
    </location>
</feature>
<protein>
    <submittedName>
        <fullName evidence="2">Uncharacterized protein</fullName>
    </submittedName>
</protein>
<dbReference type="GeneID" id="87838955"/>
<dbReference type="Proteomes" id="UP001278766">
    <property type="component" value="Unassembled WGS sequence"/>
</dbReference>
<sequence>MARPANAAVRENRRRTTLLDLERMNVLKALTAAEHSRRQFILNFAASRDTQLLVPGKKADAVKAAEEWVAVWLSQNGYQAVNNDLFKYTVDARLWSAHVGDDVDFPFAFMREKFEASLSDTSEVDCKPPISETSLVAHEIELGDGQTPPAPASVEPTGPEVRSLKTLPERTAPSTPQKRRQRSITDPKPAEASDRKRSMSLNSLDMKAPKAGQAKFPFFRVMVEECRQGRKGWTGPGKSVAKRLAETLRDDAQSHSGLHCHVGQLPTPHIDAWVVAEGGKDRDSQ</sequence>
<reference evidence="2" key="1">
    <citation type="journal article" date="2023" name="Mol. Phylogenet. Evol.">
        <title>Genome-scale phylogeny and comparative genomics of the fungal order Sordariales.</title>
        <authorList>
            <person name="Hensen N."/>
            <person name="Bonometti L."/>
            <person name="Westerberg I."/>
            <person name="Brannstrom I.O."/>
            <person name="Guillou S."/>
            <person name="Cros-Aarteil S."/>
            <person name="Calhoun S."/>
            <person name="Haridas S."/>
            <person name="Kuo A."/>
            <person name="Mondo S."/>
            <person name="Pangilinan J."/>
            <person name="Riley R."/>
            <person name="LaButti K."/>
            <person name="Andreopoulos B."/>
            <person name="Lipzen A."/>
            <person name="Chen C."/>
            <person name="Yan M."/>
            <person name="Daum C."/>
            <person name="Ng V."/>
            <person name="Clum A."/>
            <person name="Steindorff A."/>
            <person name="Ohm R.A."/>
            <person name="Martin F."/>
            <person name="Silar P."/>
            <person name="Natvig D.O."/>
            <person name="Lalanne C."/>
            <person name="Gautier V."/>
            <person name="Ament-Velasquez S.L."/>
            <person name="Kruys A."/>
            <person name="Hutchinson M.I."/>
            <person name="Powell A.J."/>
            <person name="Barry K."/>
            <person name="Miller A.N."/>
            <person name="Grigoriev I.V."/>
            <person name="Debuchy R."/>
            <person name="Gladieux P."/>
            <person name="Hiltunen Thoren M."/>
            <person name="Johannesson H."/>
        </authorList>
    </citation>
    <scope>NUCLEOTIDE SEQUENCE</scope>
    <source>
        <strain evidence="2">CBS 168.71</strain>
    </source>
</reference>
<evidence type="ECO:0000313" key="2">
    <source>
        <dbReference type="EMBL" id="KAK3299852.1"/>
    </source>
</evidence>
<keyword evidence="3" id="KW-1185">Reference proteome</keyword>
<evidence type="ECO:0000313" key="3">
    <source>
        <dbReference type="Proteomes" id="UP001278766"/>
    </source>
</evidence>
<name>A0AAE0LW79_9PEZI</name>